<sequence length="46" mass="5551">MLHFQYFKCYFEAKYASHMPEVRSDQSQEGEYHISLNKSLGVYFLK</sequence>
<dbReference type="InParanoid" id="A0A1X7URQ0"/>
<dbReference type="AlphaFoldDB" id="A0A1X7URQ0"/>
<organism evidence="1">
    <name type="scientific">Amphimedon queenslandica</name>
    <name type="common">Sponge</name>
    <dbReference type="NCBI Taxonomy" id="400682"/>
    <lineage>
        <taxon>Eukaryota</taxon>
        <taxon>Metazoa</taxon>
        <taxon>Porifera</taxon>
        <taxon>Demospongiae</taxon>
        <taxon>Heteroscleromorpha</taxon>
        <taxon>Haplosclerida</taxon>
        <taxon>Niphatidae</taxon>
        <taxon>Amphimedon</taxon>
    </lineage>
</organism>
<proteinExistence type="predicted"/>
<evidence type="ECO:0000313" key="1">
    <source>
        <dbReference type="EnsemblMetazoa" id="Aqu2.1.30655_001"/>
    </source>
</evidence>
<protein>
    <submittedName>
        <fullName evidence="1">Uncharacterized protein</fullName>
    </submittedName>
</protein>
<dbReference type="EnsemblMetazoa" id="Aqu2.1.30655_001">
    <property type="protein sequence ID" value="Aqu2.1.30655_001"/>
    <property type="gene ID" value="Aqu2.1.30655"/>
</dbReference>
<name>A0A1X7URQ0_AMPQE</name>
<accession>A0A1X7URQ0</accession>
<reference evidence="1" key="1">
    <citation type="submission" date="2017-05" db="UniProtKB">
        <authorList>
            <consortium name="EnsemblMetazoa"/>
        </authorList>
    </citation>
    <scope>IDENTIFICATION</scope>
</reference>